<sequence length="889" mass="99158">MRFLVALLIASLFVDKADSEFSFIPRHNLYPGASYSPGVRSQKYSPLTPRAIPRASYPFSIIIRSRHPNRKTYIGFRDNQARTDNFHHVKIDMRVQPHCIARTRHRKDLEDPPTHESLDLSENGFLSGSKGDLSVNFSTITPKKPNSALRKVARVRLTSGFEITAYIPGIGHNLQEHSVVLVRGGRVKDLPGVRYHIVRGTLDAVGVKDRQQGRSSALTQSYGYVKYRISNPSRKRKGNGYSISKEKTAKSDPIYRNRLVNMLANRILKHGKKSLAYQIIYRAMKKIQQKTETNPLSVLRQAIRGVTPDIAVKARRVGGSTHQVPIEIGSTQGKALAIRWLLGASRKRPGRNMAFKLSSELNENFILDSTRIFMKAFHLPLFDGSFIFPECILIFGLILLLMIDSTSDQKDISWFYFISSTSLVMSITALLFRWREEPMISFSGNFQTNNFNEIFQFLILLCSTLCIPLSVEYIECTEMAITEFLLFVLTATLGGMFLCGANDLITIFVALECFSLCSYLLSGYTKKDVRSNEATTKYLLMGGASSSILVHGFSWLYGSSGGEIELQEIVNGLINTQMYNSPGILIALIFITVGIGFKLSPAPSHQWTPDVYEGVRCYIVGSHPSETTKVRNPLFDSDSPTPVVAFLSVTSKVAASASATRIFDIPFYFSSNEWHLLLEILAILSMIFGNLIAITQTSMKRMLAYSSIGQIGYVIIGIIVGDSNGGYASMITYMLFYISMNLGTFACIVSFGLRTGTDNIRDYAGLYTKDPFLALSLALCLLSLGGLPPLAGFFGKLHLFWCGWQAGLYFLVSIGLLTSVVSIYYYLKIIKLLMTGRNQEITPHVRNYRRSPLRSNNSIELSMIVCVIASTIPGISMNPIIEIAQDTLF</sequence>
<dbReference type="CDD" id="cd03368">
    <property type="entry name" value="Ribosomal_S12"/>
    <property type="match status" value="1"/>
</dbReference>
<feature type="transmembrane region" description="Helical" evidence="25">
    <location>
        <begin position="727"/>
        <end position="751"/>
    </location>
</feature>
<evidence type="ECO:0000256" key="2">
    <source>
        <dbReference type="ARBA" id="ARBA00004141"/>
    </source>
</evidence>
<feature type="transmembrane region" description="Helical" evidence="25">
    <location>
        <begin position="675"/>
        <end position="695"/>
    </location>
</feature>
<evidence type="ECO:0000256" key="5">
    <source>
        <dbReference type="ARBA" id="ARBA00007151"/>
    </source>
</evidence>
<dbReference type="AlphaFoldDB" id="A0A371IH37"/>
<dbReference type="InterPro" id="IPR001750">
    <property type="entry name" value="ND/Mrp_TM"/>
</dbReference>
<dbReference type="SUPFAM" id="SSF47973">
    <property type="entry name" value="Ribosomal protein S7"/>
    <property type="match status" value="1"/>
</dbReference>
<keyword evidence="26" id="KW-0732">Signal</keyword>
<keyword evidence="31" id="KW-1185">Reference proteome</keyword>
<feature type="transmembrane region" description="Helical" evidence="25">
    <location>
        <begin position="454"/>
        <end position="474"/>
    </location>
</feature>
<keyword evidence="12" id="KW-0521">NADP</keyword>
<dbReference type="Pfam" id="PF19530">
    <property type="entry name" value="Ndh2_N"/>
    <property type="match status" value="1"/>
</dbReference>
<comment type="function">
    <text evidence="1">One of the primary rRNA binding proteins, it binds directly to 16S rRNA where it nucleates assembly of the head domain of the 30S subunit.</text>
</comment>
<evidence type="ECO:0000256" key="17">
    <source>
        <dbReference type="ARBA" id="ARBA00022989"/>
    </source>
</evidence>
<dbReference type="HAMAP" id="MF_00445">
    <property type="entry name" value="NDH1_NuoN_1"/>
    <property type="match status" value="1"/>
</dbReference>
<dbReference type="Pfam" id="PF00177">
    <property type="entry name" value="Ribosomal_S7"/>
    <property type="match status" value="1"/>
</dbReference>
<keyword evidence="16 23" id="KW-0689">Ribosomal protein</keyword>
<dbReference type="EMBL" id="QJKJ01000094">
    <property type="protein sequence ID" value="RDY14313.1"/>
    <property type="molecule type" value="Genomic_DNA"/>
</dbReference>
<feature type="non-terminal residue" evidence="30">
    <location>
        <position position="1"/>
    </location>
</feature>
<evidence type="ECO:0000256" key="8">
    <source>
        <dbReference type="ARBA" id="ARBA00022528"/>
    </source>
</evidence>
<dbReference type="OrthoDB" id="1876953at2759"/>
<keyword evidence="7" id="KW-0813">Transport</keyword>
<evidence type="ECO:0000256" key="16">
    <source>
        <dbReference type="ARBA" id="ARBA00022980"/>
    </source>
</evidence>
<gene>
    <name evidence="30" type="primary">ndhB2</name>
    <name evidence="30" type="ORF">CR513_00632</name>
</gene>
<organism evidence="30 31">
    <name type="scientific">Mucuna pruriens</name>
    <name type="common">Velvet bean</name>
    <name type="synonym">Dolichos pruriens</name>
    <dbReference type="NCBI Taxonomy" id="157652"/>
    <lineage>
        <taxon>Eukaryota</taxon>
        <taxon>Viridiplantae</taxon>
        <taxon>Streptophyta</taxon>
        <taxon>Embryophyta</taxon>
        <taxon>Tracheophyta</taxon>
        <taxon>Spermatophyta</taxon>
        <taxon>Magnoliopsida</taxon>
        <taxon>eudicotyledons</taxon>
        <taxon>Gunneridae</taxon>
        <taxon>Pentapetalae</taxon>
        <taxon>rosids</taxon>
        <taxon>fabids</taxon>
        <taxon>Fabales</taxon>
        <taxon>Fabaceae</taxon>
        <taxon>Papilionoideae</taxon>
        <taxon>50 kb inversion clade</taxon>
        <taxon>NPAAA clade</taxon>
        <taxon>indigoferoid/millettioid clade</taxon>
        <taxon>Phaseoleae</taxon>
        <taxon>Mucuna</taxon>
    </lineage>
</organism>
<evidence type="ECO:0000256" key="10">
    <source>
        <dbReference type="ARBA" id="ARBA00022719"/>
    </source>
</evidence>
<evidence type="ECO:0000256" key="18">
    <source>
        <dbReference type="ARBA" id="ARBA00023027"/>
    </source>
</evidence>
<accession>A0A371IH37</accession>
<dbReference type="Pfam" id="PF00361">
    <property type="entry name" value="Proton_antipo_M"/>
    <property type="match status" value="2"/>
</dbReference>
<evidence type="ECO:0000256" key="26">
    <source>
        <dbReference type="SAM" id="SignalP"/>
    </source>
</evidence>
<dbReference type="InterPro" id="IPR005717">
    <property type="entry name" value="Ribosomal_uS7_bac/org-type"/>
</dbReference>
<dbReference type="PRINTS" id="PR01034">
    <property type="entry name" value="RIBOSOMALS12"/>
</dbReference>
<keyword evidence="9 25" id="KW-0812">Transmembrane</keyword>
<dbReference type="GO" id="GO:0048038">
    <property type="term" value="F:quinone binding"/>
    <property type="evidence" value="ECO:0007669"/>
    <property type="project" value="UniProtKB-KW"/>
</dbReference>
<dbReference type="SUPFAM" id="SSF50249">
    <property type="entry name" value="Nucleic acid-binding proteins"/>
    <property type="match status" value="1"/>
</dbReference>
<comment type="subcellular location">
    <subcellularLocation>
        <location evidence="2">Membrane</location>
        <topology evidence="2">Multi-pass membrane protein</topology>
    </subcellularLocation>
    <subcellularLocation>
        <location evidence="3">Plastid</location>
    </subcellularLocation>
</comment>
<dbReference type="GO" id="GO:0008137">
    <property type="term" value="F:NADH dehydrogenase (ubiquinone) activity"/>
    <property type="evidence" value="ECO:0007669"/>
    <property type="project" value="InterPro"/>
</dbReference>
<evidence type="ECO:0000259" key="27">
    <source>
        <dbReference type="Pfam" id="PF00177"/>
    </source>
</evidence>
<dbReference type="Gene3D" id="1.10.455.10">
    <property type="entry name" value="Ribosomal protein S7 domain"/>
    <property type="match status" value="1"/>
</dbReference>
<feature type="domain" description="NAD(P)H-quinone oxidoreductase subunit 2 N-terminal" evidence="29">
    <location>
        <begin position="373"/>
        <end position="472"/>
    </location>
</feature>
<keyword evidence="19" id="KW-0793">Thylakoid</keyword>
<feature type="transmembrane region" description="Helical" evidence="25">
    <location>
        <begin position="504"/>
        <end position="526"/>
    </location>
</feature>
<keyword evidence="11 24" id="KW-0699">rRNA-binding</keyword>
<feature type="domain" description="Small ribosomal subunit protein uS7" evidence="27">
    <location>
        <begin position="244"/>
        <end position="362"/>
    </location>
</feature>
<evidence type="ECO:0000313" key="30">
    <source>
        <dbReference type="EMBL" id="RDY14313.1"/>
    </source>
</evidence>
<keyword evidence="13 24" id="KW-0694">RNA-binding</keyword>
<evidence type="ECO:0000256" key="20">
    <source>
        <dbReference type="ARBA" id="ARBA00023136"/>
    </source>
</evidence>
<feature type="transmembrane region" description="Helical" evidence="25">
    <location>
        <begin position="806"/>
        <end position="827"/>
    </location>
</feature>
<keyword evidence="20 25" id="KW-0472">Membrane</keyword>
<keyword evidence="18" id="KW-0520">NAD</keyword>
<dbReference type="NCBIfam" id="TIGR01029">
    <property type="entry name" value="rpsG_bact"/>
    <property type="match status" value="1"/>
</dbReference>
<evidence type="ECO:0000259" key="29">
    <source>
        <dbReference type="Pfam" id="PF19530"/>
    </source>
</evidence>
<dbReference type="InterPro" id="IPR006032">
    <property type="entry name" value="Ribosomal_uS12"/>
</dbReference>
<dbReference type="InterPro" id="IPR010096">
    <property type="entry name" value="NADH-Q_OxRdtase_suN/2"/>
</dbReference>
<dbReference type="InterPro" id="IPR005679">
    <property type="entry name" value="Ribosomal_uS12_bac"/>
</dbReference>
<dbReference type="InterPro" id="IPR020606">
    <property type="entry name" value="Ribosomal_uS7_CS"/>
</dbReference>
<evidence type="ECO:0000256" key="14">
    <source>
        <dbReference type="ARBA" id="ARBA00022957"/>
    </source>
</evidence>
<comment type="function">
    <text evidence="22">With S4 and S5 plays an important role in translational accuracy. Located at the interface of the 30S and 50S subunits.</text>
</comment>
<evidence type="ECO:0000256" key="7">
    <source>
        <dbReference type="ARBA" id="ARBA00022448"/>
    </source>
</evidence>
<evidence type="ECO:0000256" key="15">
    <source>
        <dbReference type="ARBA" id="ARBA00022967"/>
    </source>
</evidence>
<dbReference type="GO" id="GO:0003735">
    <property type="term" value="F:structural constituent of ribosome"/>
    <property type="evidence" value="ECO:0007669"/>
    <property type="project" value="InterPro"/>
</dbReference>
<evidence type="ECO:0000256" key="1">
    <source>
        <dbReference type="ARBA" id="ARBA00002046"/>
    </source>
</evidence>
<keyword evidence="17 25" id="KW-1133">Transmembrane helix</keyword>
<feature type="transmembrane region" description="Helical" evidence="25">
    <location>
        <begin position="772"/>
        <end position="794"/>
    </location>
</feature>
<dbReference type="GO" id="GO:0015935">
    <property type="term" value="C:small ribosomal subunit"/>
    <property type="evidence" value="ECO:0007669"/>
    <property type="project" value="InterPro"/>
</dbReference>
<evidence type="ECO:0000256" key="6">
    <source>
        <dbReference type="ARBA" id="ARBA00011458"/>
    </source>
</evidence>
<dbReference type="Pfam" id="PF00164">
    <property type="entry name" value="Ribosom_S12_S23"/>
    <property type="match status" value="1"/>
</dbReference>
<name>A0A371IH37_MUCPR</name>
<feature type="transmembrane region" description="Helical" evidence="25">
    <location>
        <begin position="381"/>
        <end position="402"/>
    </location>
</feature>
<keyword evidence="15" id="KW-1278">Translocase</keyword>
<comment type="similarity">
    <text evidence="4">Belongs to the universal ribosomal protein uS12 family.</text>
</comment>
<dbReference type="STRING" id="157652.A0A371IH37"/>
<dbReference type="InterPro" id="IPR045693">
    <property type="entry name" value="Ndh2_N"/>
</dbReference>
<feature type="transmembrane region" description="Helical" evidence="25">
    <location>
        <begin position="578"/>
        <end position="597"/>
    </location>
</feature>
<comment type="subunit">
    <text evidence="6">Part of the 30S ribosomal subunit.</text>
</comment>
<dbReference type="GO" id="GO:0019843">
    <property type="term" value="F:rRNA binding"/>
    <property type="evidence" value="ECO:0007669"/>
    <property type="project" value="UniProtKB-KW"/>
</dbReference>
<feature type="domain" description="NADH:quinone oxidoreductase/Mrp antiporter transmembrane" evidence="28">
    <location>
        <begin position="501"/>
        <end position="614"/>
    </location>
</feature>
<keyword evidence="8" id="KW-0934">Plastid</keyword>
<dbReference type="Proteomes" id="UP000257109">
    <property type="component" value="Unassembled WGS sequence"/>
</dbReference>
<evidence type="ECO:0000259" key="28">
    <source>
        <dbReference type="Pfam" id="PF00361"/>
    </source>
</evidence>
<evidence type="ECO:0000256" key="4">
    <source>
        <dbReference type="ARBA" id="ARBA00005657"/>
    </source>
</evidence>
<evidence type="ECO:0000256" key="21">
    <source>
        <dbReference type="ARBA" id="ARBA00023274"/>
    </source>
</evidence>
<comment type="caution">
    <text evidence="30">The sequence shown here is derived from an EMBL/GenBank/DDBJ whole genome shotgun (WGS) entry which is preliminary data.</text>
</comment>
<evidence type="ECO:0000256" key="22">
    <source>
        <dbReference type="ARBA" id="ARBA00024830"/>
    </source>
</evidence>
<dbReference type="PROSITE" id="PS00055">
    <property type="entry name" value="RIBOSOMAL_S12"/>
    <property type="match status" value="1"/>
</dbReference>
<keyword evidence="8" id="KW-0150">Chloroplast</keyword>
<dbReference type="GO" id="GO:0006412">
    <property type="term" value="P:translation"/>
    <property type="evidence" value="ECO:0007669"/>
    <property type="project" value="InterPro"/>
</dbReference>
<evidence type="ECO:0000313" key="31">
    <source>
        <dbReference type="Proteomes" id="UP000257109"/>
    </source>
</evidence>
<dbReference type="InterPro" id="IPR036823">
    <property type="entry name" value="Ribosomal_uS7_dom_sf"/>
</dbReference>
<dbReference type="CDD" id="cd14871">
    <property type="entry name" value="uS7_Chloroplast"/>
    <property type="match status" value="1"/>
</dbReference>
<dbReference type="PROSITE" id="PS00052">
    <property type="entry name" value="RIBOSOMAL_S7"/>
    <property type="match status" value="1"/>
</dbReference>
<dbReference type="InterPro" id="IPR023798">
    <property type="entry name" value="Ribosomal_uS7_dom"/>
</dbReference>
<evidence type="ECO:0000256" key="13">
    <source>
        <dbReference type="ARBA" id="ARBA00022884"/>
    </source>
</evidence>
<evidence type="ECO:0000256" key="25">
    <source>
        <dbReference type="SAM" id="Phobius"/>
    </source>
</evidence>
<dbReference type="InterPro" id="IPR012340">
    <property type="entry name" value="NA-bd_OB-fold"/>
</dbReference>
<feature type="domain" description="NADH:quinone oxidoreductase/Mrp antiporter transmembrane" evidence="28">
    <location>
        <begin position="638"/>
        <end position="821"/>
    </location>
</feature>
<dbReference type="GO" id="GO:0009536">
    <property type="term" value="C:plastid"/>
    <property type="evidence" value="ECO:0007669"/>
    <property type="project" value="UniProtKB-SubCell"/>
</dbReference>
<evidence type="ECO:0000256" key="3">
    <source>
        <dbReference type="ARBA" id="ARBA00004474"/>
    </source>
</evidence>
<dbReference type="GO" id="GO:0042773">
    <property type="term" value="P:ATP synthesis coupled electron transport"/>
    <property type="evidence" value="ECO:0007669"/>
    <property type="project" value="InterPro"/>
</dbReference>
<feature type="chain" id="PRO_5016852575" description="Ribosomal protein S7" evidence="26">
    <location>
        <begin position="20"/>
        <end position="889"/>
    </location>
</feature>
<feature type="transmembrane region" description="Helical" evidence="25">
    <location>
        <begin position="702"/>
        <end position="721"/>
    </location>
</feature>
<evidence type="ECO:0000256" key="23">
    <source>
        <dbReference type="RuleBase" id="RU003619"/>
    </source>
</evidence>
<dbReference type="PANTHER" id="PTHR22773">
    <property type="entry name" value="NADH DEHYDROGENASE"/>
    <property type="match status" value="1"/>
</dbReference>
<feature type="transmembrane region" description="Helical" evidence="25">
    <location>
        <begin position="481"/>
        <end position="498"/>
    </location>
</feature>
<evidence type="ECO:0000256" key="9">
    <source>
        <dbReference type="ARBA" id="ARBA00022692"/>
    </source>
</evidence>
<evidence type="ECO:0000256" key="11">
    <source>
        <dbReference type="ARBA" id="ARBA00022730"/>
    </source>
</evidence>
<evidence type="ECO:0000256" key="12">
    <source>
        <dbReference type="ARBA" id="ARBA00022857"/>
    </source>
</evidence>
<feature type="signal peptide" evidence="26">
    <location>
        <begin position="1"/>
        <end position="19"/>
    </location>
</feature>
<feature type="transmembrane region" description="Helical" evidence="25">
    <location>
        <begin position="859"/>
        <end position="881"/>
    </location>
</feature>
<reference evidence="30" key="1">
    <citation type="submission" date="2018-05" db="EMBL/GenBank/DDBJ databases">
        <title>Draft genome of Mucuna pruriens seed.</title>
        <authorList>
            <person name="Nnadi N.E."/>
            <person name="Vos R."/>
            <person name="Hasami M.H."/>
            <person name="Devisetty U.K."/>
            <person name="Aguiy J.C."/>
        </authorList>
    </citation>
    <scope>NUCLEOTIDE SEQUENCE [LARGE SCALE GENOMIC DNA]</scope>
    <source>
        <strain evidence="30">JCA_2017</strain>
    </source>
</reference>
<comment type="similarity">
    <text evidence="5 23">Belongs to the universal ribosomal protein uS7 family.</text>
</comment>
<evidence type="ECO:0000256" key="24">
    <source>
        <dbReference type="RuleBase" id="RU003620"/>
    </source>
</evidence>
<dbReference type="NCBIfam" id="TIGR00981">
    <property type="entry name" value="rpsL_bact"/>
    <property type="match status" value="1"/>
</dbReference>
<protein>
    <recommendedName>
        <fullName evidence="24">Ribosomal protein S7</fullName>
    </recommendedName>
</protein>
<keyword evidence="14" id="KW-0618">Plastoquinone</keyword>
<keyword evidence="21 23" id="KW-0687">Ribonucleoprotein</keyword>
<keyword evidence="10" id="KW-0874">Quinone</keyword>
<dbReference type="GO" id="GO:0016020">
    <property type="term" value="C:membrane"/>
    <property type="evidence" value="ECO:0007669"/>
    <property type="project" value="UniProtKB-SubCell"/>
</dbReference>
<evidence type="ECO:0000256" key="19">
    <source>
        <dbReference type="ARBA" id="ARBA00023078"/>
    </source>
</evidence>
<dbReference type="Gene3D" id="2.40.50.140">
    <property type="entry name" value="Nucleic acid-binding proteins"/>
    <property type="match status" value="1"/>
</dbReference>
<proteinExistence type="inferred from homology"/>
<feature type="transmembrane region" description="Helical" evidence="25">
    <location>
        <begin position="414"/>
        <end position="434"/>
    </location>
</feature>